<dbReference type="InterPro" id="IPR006600">
    <property type="entry name" value="HTH_CenpB_DNA-bd_dom"/>
</dbReference>
<dbReference type="InterPro" id="IPR050863">
    <property type="entry name" value="CenT-Element_Derived"/>
</dbReference>
<evidence type="ECO:0000256" key="2">
    <source>
        <dbReference type="ARBA" id="ARBA00023125"/>
    </source>
</evidence>
<dbReference type="VEuPathDB" id="VectorBase:MDOA004264"/>
<evidence type="ECO:0000313" key="7">
    <source>
        <dbReference type="EnsemblMetazoa" id="MDOA004264-PB"/>
    </source>
</evidence>
<dbReference type="InterPro" id="IPR009057">
    <property type="entry name" value="Homeodomain-like_sf"/>
</dbReference>
<protein>
    <submittedName>
        <fullName evidence="9">Uncharacterized protein LOC101894380</fullName>
    </submittedName>
</protein>
<reference evidence="7" key="1">
    <citation type="submission" date="2020-05" db="UniProtKB">
        <authorList>
            <consortium name="EnsemblMetazoa"/>
        </authorList>
    </citation>
    <scope>IDENTIFICATION</scope>
    <source>
        <strain evidence="7">Aabys</strain>
    </source>
</reference>
<dbReference type="KEGG" id="mde:101894380"/>
<keyword evidence="3 4" id="KW-0539">Nucleus</keyword>
<reference evidence="9" key="2">
    <citation type="submission" date="2025-04" db="UniProtKB">
        <authorList>
            <consortium name="RefSeq"/>
        </authorList>
    </citation>
    <scope>IDENTIFICATION</scope>
    <source>
        <strain evidence="9">Aabys</strain>
    </source>
</reference>
<evidence type="ECO:0000256" key="3">
    <source>
        <dbReference type="ARBA" id="ARBA00023242"/>
    </source>
</evidence>
<proteinExistence type="predicted"/>
<dbReference type="PANTHER" id="PTHR19303:SF73">
    <property type="entry name" value="PROTEIN PDC2"/>
    <property type="match status" value="1"/>
</dbReference>
<dbReference type="SMART" id="SM00674">
    <property type="entry name" value="CENPB"/>
    <property type="match status" value="1"/>
</dbReference>
<comment type="subcellular location">
    <subcellularLocation>
        <location evidence="1 4">Nucleus</location>
    </subcellularLocation>
</comment>
<dbReference type="PANTHER" id="PTHR19303">
    <property type="entry name" value="TRANSPOSON"/>
    <property type="match status" value="1"/>
</dbReference>
<keyword evidence="8" id="KW-1185">Reference proteome</keyword>
<dbReference type="GeneID" id="101894380"/>
<dbReference type="VEuPathDB" id="VectorBase:MDOMA2_006137"/>
<dbReference type="eggNOG" id="KOG3105">
    <property type="taxonomic scope" value="Eukaryota"/>
</dbReference>
<dbReference type="Proteomes" id="UP001652621">
    <property type="component" value="Unplaced"/>
</dbReference>
<dbReference type="RefSeq" id="XP_011292287.1">
    <property type="nucleotide sequence ID" value="XM_011293985.2"/>
</dbReference>
<evidence type="ECO:0000313" key="8">
    <source>
        <dbReference type="Proteomes" id="UP001652621"/>
    </source>
</evidence>
<evidence type="ECO:0000256" key="4">
    <source>
        <dbReference type="PROSITE-ProRule" id="PRU00320"/>
    </source>
</evidence>
<dbReference type="InterPro" id="IPR007889">
    <property type="entry name" value="HTH_Psq"/>
</dbReference>
<evidence type="ECO:0000259" key="6">
    <source>
        <dbReference type="PROSITE" id="PS51253"/>
    </source>
</evidence>
<dbReference type="PROSITE" id="PS50960">
    <property type="entry name" value="HTH_PSQ"/>
    <property type="match status" value="1"/>
</dbReference>
<dbReference type="SUPFAM" id="SSF46689">
    <property type="entry name" value="Homeodomain-like"/>
    <property type="match status" value="2"/>
</dbReference>
<dbReference type="OrthoDB" id="8066856at2759"/>
<gene>
    <name evidence="7" type="primary">101894380</name>
    <name evidence="9" type="synonym">LOC101894380</name>
</gene>
<dbReference type="Gene3D" id="1.10.10.60">
    <property type="entry name" value="Homeodomain-like"/>
    <property type="match status" value="2"/>
</dbReference>
<feature type="DNA-binding region" description="H-T-H motif" evidence="4">
    <location>
        <begin position="28"/>
        <end position="48"/>
    </location>
</feature>
<dbReference type="AlphaFoldDB" id="A0A1I8MF39"/>
<sequence>MSKKKLTSLSIREKLNIIKEVEEEKANKKYICDKYKCNISTVHRILKRKDEIRQAAANSLNLKQKRNRKGFHYNVEKALTAWYYEQQGTYRKIAGTVLIKKAKQLAIELGEDFEPDANWIFRWRRRNICGPNAVDEEEGDDSNFEIREMGDESSVHDQLVLKCEYENEDVNAKELIPKIFDKTDMLNGQRVNVSPEAITEESMEVESTNKTNSRDSFDRIVETWADKLRRMDPLQQLWAEKFINDIMLEGQLGNLHRHSVQIM</sequence>
<evidence type="ECO:0000256" key="1">
    <source>
        <dbReference type="ARBA" id="ARBA00004123"/>
    </source>
</evidence>
<feature type="domain" description="HTH psq-type" evidence="5">
    <location>
        <begin position="1"/>
        <end position="52"/>
    </location>
</feature>
<dbReference type="Pfam" id="PF04218">
    <property type="entry name" value="CENP-B_N"/>
    <property type="match status" value="1"/>
</dbReference>
<keyword evidence="2 4" id="KW-0238">DNA-binding</keyword>
<dbReference type="Pfam" id="PF03221">
    <property type="entry name" value="HTH_Tnp_Tc5"/>
    <property type="match status" value="1"/>
</dbReference>
<feature type="domain" description="HTH CENPB-type" evidence="6">
    <location>
        <begin position="63"/>
        <end position="133"/>
    </location>
</feature>
<evidence type="ECO:0000259" key="5">
    <source>
        <dbReference type="PROSITE" id="PS50960"/>
    </source>
</evidence>
<dbReference type="GO" id="GO:0005634">
    <property type="term" value="C:nucleus"/>
    <property type="evidence" value="ECO:0007669"/>
    <property type="project" value="UniProtKB-SubCell"/>
</dbReference>
<dbReference type="GO" id="GO:0003677">
    <property type="term" value="F:DNA binding"/>
    <property type="evidence" value="ECO:0007669"/>
    <property type="project" value="UniProtKB-UniRule"/>
</dbReference>
<name>A0A1I8MF39_MUSDO</name>
<evidence type="ECO:0000313" key="9">
    <source>
        <dbReference type="RefSeq" id="XP_011292287.1"/>
    </source>
</evidence>
<accession>A0A1I8MF39</accession>
<dbReference type="EnsemblMetazoa" id="MDOA004264-RB">
    <property type="protein sequence ID" value="MDOA004264-PB"/>
    <property type="gene ID" value="MDOA004264"/>
</dbReference>
<dbReference type="PROSITE" id="PS51253">
    <property type="entry name" value="HTH_CENPB"/>
    <property type="match status" value="1"/>
</dbReference>
<organism evidence="7">
    <name type="scientific">Musca domestica</name>
    <name type="common">House fly</name>
    <dbReference type="NCBI Taxonomy" id="7370"/>
    <lineage>
        <taxon>Eukaryota</taxon>
        <taxon>Metazoa</taxon>
        <taxon>Ecdysozoa</taxon>
        <taxon>Arthropoda</taxon>
        <taxon>Hexapoda</taxon>
        <taxon>Insecta</taxon>
        <taxon>Pterygota</taxon>
        <taxon>Neoptera</taxon>
        <taxon>Endopterygota</taxon>
        <taxon>Diptera</taxon>
        <taxon>Brachycera</taxon>
        <taxon>Muscomorpha</taxon>
        <taxon>Muscoidea</taxon>
        <taxon>Muscidae</taxon>
        <taxon>Musca</taxon>
    </lineage>
</organism>